<accession>A0A953M1E3</accession>
<evidence type="ECO:0000259" key="7">
    <source>
        <dbReference type="Pfam" id="PF03755"/>
    </source>
</evidence>
<comment type="similarity">
    <text evidence="5">Belongs to the YicC/YloC family.</text>
</comment>
<dbReference type="PANTHER" id="PTHR30636:SF3">
    <property type="entry name" value="UPF0701 PROTEIN YICC"/>
    <property type="match status" value="1"/>
</dbReference>
<proteinExistence type="inferred from homology"/>
<evidence type="ECO:0000256" key="2">
    <source>
        <dbReference type="ARBA" id="ARBA00022722"/>
    </source>
</evidence>
<keyword evidence="3" id="KW-0255">Endonuclease</keyword>
<comment type="cofactor">
    <cofactor evidence="1">
        <name>a divalent metal cation</name>
        <dbReference type="ChEBI" id="CHEBI:60240"/>
    </cofactor>
</comment>
<dbReference type="InterPro" id="IPR005229">
    <property type="entry name" value="YicC/YloC-like"/>
</dbReference>
<feature type="coiled-coil region" evidence="6">
    <location>
        <begin position="142"/>
        <end position="176"/>
    </location>
</feature>
<feature type="domain" description="Endoribonuclease YicC-like N-terminal" evidence="7">
    <location>
        <begin position="2"/>
        <end position="146"/>
    </location>
</feature>
<dbReference type="Proteomes" id="UP000705867">
    <property type="component" value="Unassembled WGS sequence"/>
</dbReference>
<reference evidence="9" key="2">
    <citation type="submission" date="2021-08" db="EMBL/GenBank/DDBJ databases">
        <authorList>
            <person name="Dalcin Martins P."/>
        </authorList>
    </citation>
    <scope>NUCLEOTIDE SEQUENCE</scope>
    <source>
        <strain evidence="9">MAG_39</strain>
    </source>
</reference>
<organism evidence="9 10">
    <name type="scientific">Candidatus Nitrobium versatile</name>
    <dbReference type="NCBI Taxonomy" id="2884831"/>
    <lineage>
        <taxon>Bacteria</taxon>
        <taxon>Pseudomonadati</taxon>
        <taxon>Nitrospirota</taxon>
        <taxon>Nitrospiria</taxon>
        <taxon>Nitrospirales</taxon>
        <taxon>Nitrospiraceae</taxon>
        <taxon>Candidatus Nitrobium</taxon>
    </lineage>
</organism>
<protein>
    <submittedName>
        <fullName evidence="9">YicC family protein</fullName>
    </submittedName>
</protein>
<dbReference type="GO" id="GO:0016787">
    <property type="term" value="F:hydrolase activity"/>
    <property type="evidence" value="ECO:0007669"/>
    <property type="project" value="UniProtKB-KW"/>
</dbReference>
<evidence type="ECO:0000256" key="5">
    <source>
        <dbReference type="ARBA" id="ARBA00035648"/>
    </source>
</evidence>
<evidence type="ECO:0000259" key="8">
    <source>
        <dbReference type="Pfam" id="PF08340"/>
    </source>
</evidence>
<dbReference type="InterPro" id="IPR013551">
    <property type="entry name" value="YicC-like_C"/>
</dbReference>
<sequence length="282" mass="31858">MIQSMTGFGAAEVGGFKVEVRSLNHRYLEVSVRMPSPLLEHEIPVRNLIKEKFGRGKVDVTVSLTDKRKIRVTLNRELARGLYDAFSDLQRDLSLSGSLSLDLFASYKDLLLAEDSEYNAESLYEALRTAVDRVGEMRAREGETLGKELQRHAERLEELRREVEELARDAAPAYKETLSRRVAELLAGTPLDEARLAQEVALIAQRSDITEEVARLKSHLRQFASILEKGGSVGRKLDFLIQELNREANTIASKVDDVRIINLAIEMKTGIEKLREQVQNIQ</sequence>
<evidence type="ECO:0000256" key="3">
    <source>
        <dbReference type="ARBA" id="ARBA00022759"/>
    </source>
</evidence>
<keyword evidence="2" id="KW-0540">Nuclease</keyword>
<evidence type="ECO:0000313" key="10">
    <source>
        <dbReference type="Proteomes" id="UP000705867"/>
    </source>
</evidence>
<evidence type="ECO:0000256" key="6">
    <source>
        <dbReference type="SAM" id="Coils"/>
    </source>
</evidence>
<keyword evidence="6" id="KW-0175">Coiled coil</keyword>
<evidence type="ECO:0000256" key="1">
    <source>
        <dbReference type="ARBA" id="ARBA00001968"/>
    </source>
</evidence>
<dbReference type="EMBL" id="JAIOIV010000033">
    <property type="protein sequence ID" value="MBZ0155478.1"/>
    <property type="molecule type" value="Genomic_DNA"/>
</dbReference>
<dbReference type="Pfam" id="PF03755">
    <property type="entry name" value="YicC-like_N"/>
    <property type="match status" value="1"/>
</dbReference>
<feature type="domain" description="Endoribonuclease YicC-like C-terminal" evidence="8">
    <location>
        <begin position="164"/>
        <end position="281"/>
    </location>
</feature>
<dbReference type="InterPro" id="IPR013527">
    <property type="entry name" value="YicC-like_N"/>
</dbReference>
<evidence type="ECO:0000313" key="9">
    <source>
        <dbReference type="EMBL" id="MBZ0155478.1"/>
    </source>
</evidence>
<evidence type="ECO:0000256" key="4">
    <source>
        <dbReference type="ARBA" id="ARBA00022801"/>
    </source>
</evidence>
<dbReference type="AlphaFoldDB" id="A0A953M1E3"/>
<dbReference type="PANTHER" id="PTHR30636">
    <property type="entry name" value="UPF0701 PROTEIN YICC"/>
    <property type="match status" value="1"/>
</dbReference>
<comment type="caution">
    <text evidence="9">The sequence shown here is derived from an EMBL/GenBank/DDBJ whole genome shotgun (WGS) entry which is preliminary data.</text>
</comment>
<reference evidence="9" key="1">
    <citation type="journal article" date="2021" name="bioRxiv">
        <title>Unraveling nitrogen, sulfur and carbon metabolic pathways and microbial community transcriptional responses to substrate deprivation and toxicity stresses in a bioreactor mimicking anoxic brackish coastal sediment conditions.</title>
        <authorList>
            <person name="Martins P.D."/>
            <person name="Echeveste M.J."/>
            <person name="Arshad A."/>
            <person name="Kurth J."/>
            <person name="Ouboter H."/>
            <person name="Jetten M.S.M."/>
            <person name="Welte C.U."/>
        </authorList>
    </citation>
    <scope>NUCLEOTIDE SEQUENCE</scope>
    <source>
        <strain evidence="9">MAG_39</strain>
    </source>
</reference>
<gene>
    <name evidence="9" type="ORF">K8I29_04580</name>
</gene>
<name>A0A953M1E3_9BACT</name>
<keyword evidence="4" id="KW-0378">Hydrolase</keyword>
<dbReference type="GO" id="GO:0004521">
    <property type="term" value="F:RNA endonuclease activity"/>
    <property type="evidence" value="ECO:0007669"/>
    <property type="project" value="InterPro"/>
</dbReference>
<dbReference type="NCBIfam" id="TIGR00255">
    <property type="entry name" value="YicC/YloC family endoribonuclease"/>
    <property type="match status" value="1"/>
</dbReference>
<dbReference type="Pfam" id="PF08340">
    <property type="entry name" value="YicC-like_C"/>
    <property type="match status" value="1"/>
</dbReference>